<keyword evidence="3" id="KW-1185">Reference proteome</keyword>
<name>A0ABC8TGI3_9AQUA</name>
<feature type="compositionally biased region" description="Basic and acidic residues" evidence="1">
    <location>
        <begin position="39"/>
        <end position="56"/>
    </location>
</feature>
<gene>
    <name evidence="2" type="ORF">ILEXP_LOCUS36212</name>
</gene>
<sequence>MERSFVDLGEEPREEGEALGSSAEAPWAPILKEPIGKGMGREEAPTTRRAKEREEE</sequence>
<organism evidence="2 3">
    <name type="scientific">Ilex paraguariensis</name>
    <name type="common">yerba mate</name>
    <dbReference type="NCBI Taxonomy" id="185542"/>
    <lineage>
        <taxon>Eukaryota</taxon>
        <taxon>Viridiplantae</taxon>
        <taxon>Streptophyta</taxon>
        <taxon>Embryophyta</taxon>
        <taxon>Tracheophyta</taxon>
        <taxon>Spermatophyta</taxon>
        <taxon>Magnoliopsida</taxon>
        <taxon>eudicotyledons</taxon>
        <taxon>Gunneridae</taxon>
        <taxon>Pentapetalae</taxon>
        <taxon>asterids</taxon>
        <taxon>campanulids</taxon>
        <taxon>Aquifoliales</taxon>
        <taxon>Aquifoliaceae</taxon>
        <taxon>Ilex</taxon>
    </lineage>
</organism>
<feature type="region of interest" description="Disordered" evidence="1">
    <location>
        <begin position="1"/>
        <end position="56"/>
    </location>
</feature>
<evidence type="ECO:0000256" key="1">
    <source>
        <dbReference type="SAM" id="MobiDB-lite"/>
    </source>
</evidence>
<protein>
    <submittedName>
        <fullName evidence="2">Uncharacterized protein</fullName>
    </submittedName>
</protein>
<dbReference type="AlphaFoldDB" id="A0ABC8TGI3"/>
<evidence type="ECO:0000313" key="3">
    <source>
        <dbReference type="Proteomes" id="UP001642360"/>
    </source>
</evidence>
<accession>A0ABC8TGI3</accession>
<dbReference type="EMBL" id="CAUOFW020004724">
    <property type="protein sequence ID" value="CAK9166966.1"/>
    <property type="molecule type" value="Genomic_DNA"/>
</dbReference>
<proteinExistence type="predicted"/>
<comment type="caution">
    <text evidence="2">The sequence shown here is derived from an EMBL/GenBank/DDBJ whole genome shotgun (WGS) entry which is preliminary data.</text>
</comment>
<reference evidence="2 3" key="1">
    <citation type="submission" date="2024-02" db="EMBL/GenBank/DDBJ databases">
        <authorList>
            <person name="Vignale AGUSTIN F."/>
            <person name="Sosa J E."/>
            <person name="Modenutti C."/>
        </authorList>
    </citation>
    <scope>NUCLEOTIDE SEQUENCE [LARGE SCALE GENOMIC DNA]</scope>
</reference>
<dbReference type="Proteomes" id="UP001642360">
    <property type="component" value="Unassembled WGS sequence"/>
</dbReference>
<feature type="non-terminal residue" evidence="2">
    <location>
        <position position="56"/>
    </location>
</feature>
<evidence type="ECO:0000313" key="2">
    <source>
        <dbReference type="EMBL" id="CAK9166966.1"/>
    </source>
</evidence>